<dbReference type="InterPro" id="IPR010359">
    <property type="entry name" value="IrrE_HExxH"/>
</dbReference>
<evidence type="ECO:0000259" key="1">
    <source>
        <dbReference type="Pfam" id="PF06114"/>
    </source>
</evidence>
<sequence length="152" mass="17682">MNYNALLEEAIELNIQVKEIDLKTKDGLCKGNRIAISKRLKTDKERCCVLVEELGHFHKTVGDITDQSKIQNRKQEYIARKWGYERLVGIKNIIKAFENGAHNSFDMAEYLNITEEFLKDAISYYKAKYGVCCEIDNYIIYFEPCLGIIKIF</sequence>
<gene>
    <name evidence="2" type="ORF">NCTC503_02187</name>
</gene>
<name>A0A4U9RNT4_HATHI</name>
<organism evidence="2 3">
    <name type="scientific">Hathewaya histolytica</name>
    <name type="common">Clostridium histolyticum</name>
    <dbReference type="NCBI Taxonomy" id="1498"/>
    <lineage>
        <taxon>Bacteria</taxon>
        <taxon>Bacillati</taxon>
        <taxon>Bacillota</taxon>
        <taxon>Clostridia</taxon>
        <taxon>Eubacteriales</taxon>
        <taxon>Clostridiaceae</taxon>
        <taxon>Hathewaya</taxon>
    </lineage>
</organism>
<dbReference type="KEGG" id="hhw:NCTC503_02187"/>
<dbReference type="Proteomes" id="UP000308489">
    <property type="component" value="Chromosome 1"/>
</dbReference>
<proteinExistence type="predicted"/>
<feature type="domain" description="IrrE N-terminal-like" evidence="1">
    <location>
        <begin position="13"/>
        <end position="121"/>
    </location>
</feature>
<reference evidence="2 3" key="1">
    <citation type="submission" date="2019-05" db="EMBL/GenBank/DDBJ databases">
        <authorList>
            <consortium name="Pathogen Informatics"/>
        </authorList>
    </citation>
    <scope>NUCLEOTIDE SEQUENCE [LARGE SCALE GENOMIC DNA]</scope>
    <source>
        <strain evidence="2 3">NCTC503</strain>
    </source>
</reference>
<protein>
    <submittedName>
        <fullName evidence="2">Gp23-like protein</fullName>
    </submittedName>
</protein>
<dbReference type="EMBL" id="LR590481">
    <property type="protein sequence ID" value="VTQ93805.1"/>
    <property type="molecule type" value="Genomic_DNA"/>
</dbReference>
<accession>A0A4U9RNT4</accession>
<evidence type="ECO:0000313" key="3">
    <source>
        <dbReference type="Proteomes" id="UP000308489"/>
    </source>
</evidence>
<evidence type="ECO:0000313" key="2">
    <source>
        <dbReference type="EMBL" id="VTQ93805.1"/>
    </source>
</evidence>
<dbReference type="AlphaFoldDB" id="A0A4U9RNT4"/>
<dbReference type="RefSeq" id="WP_171012053.1">
    <property type="nucleotide sequence ID" value="NZ_CBCRUQ010000024.1"/>
</dbReference>
<dbReference type="Pfam" id="PF06114">
    <property type="entry name" value="Peptidase_M78"/>
    <property type="match status" value="1"/>
</dbReference>
<keyword evidence="3" id="KW-1185">Reference proteome</keyword>